<feature type="region of interest" description="Disordered" evidence="6">
    <location>
        <begin position="195"/>
        <end position="231"/>
    </location>
</feature>
<dbReference type="PROSITE" id="PS00346">
    <property type="entry name" value="ETS_DOMAIN_2"/>
    <property type="match status" value="1"/>
</dbReference>
<feature type="region of interest" description="Disordered" evidence="6">
    <location>
        <begin position="385"/>
        <end position="428"/>
    </location>
</feature>
<dbReference type="GO" id="GO:0000981">
    <property type="term" value="F:DNA-binding transcription factor activity, RNA polymerase II-specific"/>
    <property type="evidence" value="ECO:0007669"/>
    <property type="project" value="TreeGrafter"/>
</dbReference>
<dbReference type="STRING" id="53468.A0A0R3UGU9"/>
<dbReference type="SMART" id="SM00413">
    <property type="entry name" value="ETS"/>
    <property type="match status" value="1"/>
</dbReference>
<dbReference type="SUPFAM" id="SSF46785">
    <property type="entry name" value="Winged helix' DNA-binding domain"/>
    <property type="match status" value="1"/>
</dbReference>
<dbReference type="GO" id="GO:0043565">
    <property type="term" value="F:sequence-specific DNA binding"/>
    <property type="evidence" value="ECO:0007669"/>
    <property type="project" value="InterPro"/>
</dbReference>
<dbReference type="EMBL" id="UXSR01005265">
    <property type="protein sequence ID" value="VDD80487.1"/>
    <property type="molecule type" value="Genomic_DNA"/>
</dbReference>
<dbReference type="InterPro" id="IPR000418">
    <property type="entry name" value="Ets_dom"/>
</dbReference>
<evidence type="ECO:0000256" key="6">
    <source>
        <dbReference type="SAM" id="MobiDB-lite"/>
    </source>
</evidence>
<reference evidence="8 9" key="1">
    <citation type="submission" date="2018-10" db="EMBL/GenBank/DDBJ databases">
        <authorList>
            <consortium name="Pathogen Informatics"/>
        </authorList>
    </citation>
    <scope>NUCLEOTIDE SEQUENCE [LARGE SCALE GENOMIC DNA]</scope>
</reference>
<feature type="compositionally biased region" description="Polar residues" evidence="6">
    <location>
        <begin position="23"/>
        <end position="38"/>
    </location>
</feature>
<feature type="compositionally biased region" description="Low complexity" evidence="6">
    <location>
        <begin position="39"/>
        <end position="50"/>
    </location>
</feature>
<accession>A0A0R3UGU9</accession>
<sequence>MTVVINDYNYCCPIGTDVRREATNPNQEENLGYSSISSPNTTPKATNPTTISADHRPKYQFSSVVNNNSEYFPTPSEFTGGAYTSYSSDGVIGYEQDPRVNVYSNIIRPQTTTSYWGEGDPYQGGYHLQHAVDAAPPYHLATNAIYPYASNYQGGWPNPACHYGRPTGTAQPSRVVGVNNTMFYAARARRMRTHGGLMRAEAGGEGGGDRDKTRGSPSPTNSSRVSQGSPTVQWRPQVNWLCLCKHMTQLFTSFSTNIKASLGFFLGSGQIQLWQFLLELLADSRNLACITWEGTNGEFKLVNPDDVARRWGERKSKPNMNYDKLSRALRYYYDKNIMSKVHGKRYAYKFDFTGLAQAMQPSACDPSAASTASMGLSSLGGETSACFPRAGESSSPERKNPKRPRELSPPPPSFEEPDSKHQSHSPGYHNSQQFLAARAAAAAAACFFPEMHQPTSVVNSCYEGLENYHQPYQVYANTNAGYQPPLSLQQNPFITTTMGHNVENLTNTVSGQTPK</sequence>
<keyword evidence="4 5" id="KW-0539">Nucleus</keyword>
<proteinExistence type="inferred from homology"/>
<keyword evidence="9" id="KW-1185">Reference proteome</keyword>
<comment type="similarity">
    <text evidence="2 5">Belongs to the ETS family.</text>
</comment>
<gene>
    <name evidence="8" type="ORF">MCOS_LOCUS6490</name>
</gene>
<evidence type="ECO:0000313" key="8">
    <source>
        <dbReference type="EMBL" id="VDD80487.1"/>
    </source>
</evidence>
<dbReference type="InterPro" id="IPR046328">
    <property type="entry name" value="ETS_fam"/>
</dbReference>
<name>A0A0R3UGU9_MESCO</name>
<dbReference type="GO" id="GO:0005634">
    <property type="term" value="C:nucleus"/>
    <property type="evidence" value="ECO:0007669"/>
    <property type="project" value="UniProtKB-SubCell"/>
</dbReference>
<dbReference type="Proteomes" id="UP000267029">
    <property type="component" value="Unassembled WGS sequence"/>
</dbReference>
<feature type="compositionally biased region" description="Basic and acidic residues" evidence="6">
    <location>
        <begin position="395"/>
        <end position="406"/>
    </location>
</feature>
<protein>
    <recommendedName>
        <fullName evidence="7">ETS domain-containing protein</fullName>
    </recommendedName>
</protein>
<evidence type="ECO:0000256" key="1">
    <source>
        <dbReference type="ARBA" id="ARBA00004123"/>
    </source>
</evidence>
<feature type="domain" description="ETS" evidence="7">
    <location>
        <begin position="271"/>
        <end position="351"/>
    </location>
</feature>
<dbReference type="InterPro" id="IPR036388">
    <property type="entry name" value="WH-like_DNA-bd_sf"/>
</dbReference>
<dbReference type="PROSITE" id="PS00345">
    <property type="entry name" value="ETS_DOMAIN_1"/>
    <property type="match status" value="1"/>
</dbReference>
<dbReference type="Pfam" id="PF00178">
    <property type="entry name" value="Ets"/>
    <property type="match status" value="1"/>
</dbReference>
<dbReference type="PANTHER" id="PTHR11849">
    <property type="entry name" value="ETS"/>
    <property type="match status" value="1"/>
</dbReference>
<dbReference type="PROSITE" id="PS50061">
    <property type="entry name" value="ETS_DOMAIN_3"/>
    <property type="match status" value="1"/>
</dbReference>
<dbReference type="AlphaFoldDB" id="A0A0R3UGU9"/>
<dbReference type="FunFam" id="1.10.10.10:FF:000343">
    <property type="entry name" value="Ets at 65A, isoform C"/>
    <property type="match status" value="1"/>
</dbReference>
<dbReference type="PRINTS" id="PR00454">
    <property type="entry name" value="ETSDOMAIN"/>
</dbReference>
<comment type="subcellular location">
    <subcellularLocation>
        <location evidence="1 5">Nucleus</location>
    </subcellularLocation>
</comment>
<dbReference type="OrthoDB" id="10067219at2759"/>
<evidence type="ECO:0000256" key="3">
    <source>
        <dbReference type="ARBA" id="ARBA00023125"/>
    </source>
</evidence>
<evidence type="ECO:0000259" key="7">
    <source>
        <dbReference type="PROSITE" id="PS50061"/>
    </source>
</evidence>
<keyword evidence="3 5" id="KW-0238">DNA-binding</keyword>
<dbReference type="PANTHER" id="PTHR11849:SF304">
    <property type="entry name" value="DNA-BINDING PROTEIN D-ETS-3"/>
    <property type="match status" value="1"/>
</dbReference>
<dbReference type="GO" id="GO:0030154">
    <property type="term" value="P:cell differentiation"/>
    <property type="evidence" value="ECO:0007669"/>
    <property type="project" value="TreeGrafter"/>
</dbReference>
<dbReference type="InterPro" id="IPR036390">
    <property type="entry name" value="WH_DNA-bd_sf"/>
</dbReference>
<evidence type="ECO:0000256" key="5">
    <source>
        <dbReference type="RuleBase" id="RU004019"/>
    </source>
</evidence>
<evidence type="ECO:0000256" key="2">
    <source>
        <dbReference type="ARBA" id="ARBA00005562"/>
    </source>
</evidence>
<evidence type="ECO:0000256" key="4">
    <source>
        <dbReference type="ARBA" id="ARBA00023242"/>
    </source>
</evidence>
<organism evidence="8 9">
    <name type="scientific">Mesocestoides corti</name>
    <name type="common">Flatworm</name>
    <dbReference type="NCBI Taxonomy" id="53468"/>
    <lineage>
        <taxon>Eukaryota</taxon>
        <taxon>Metazoa</taxon>
        <taxon>Spiralia</taxon>
        <taxon>Lophotrochozoa</taxon>
        <taxon>Platyhelminthes</taxon>
        <taxon>Cestoda</taxon>
        <taxon>Eucestoda</taxon>
        <taxon>Cyclophyllidea</taxon>
        <taxon>Mesocestoididae</taxon>
        <taxon>Mesocestoides</taxon>
    </lineage>
</organism>
<evidence type="ECO:0000313" key="9">
    <source>
        <dbReference type="Proteomes" id="UP000267029"/>
    </source>
</evidence>
<dbReference type="Gene3D" id="1.10.10.10">
    <property type="entry name" value="Winged helix-like DNA-binding domain superfamily/Winged helix DNA-binding domain"/>
    <property type="match status" value="1"/>
</dbReference>
<feature type="compositionally biased region" description="Polar residues" evidence="6">
    <location>
        <begin position="215"/>
        <end position="231"/>
    </location>
</feature>
<feature type="region of interest" description="Disordered" evidence="6">
    <location>
        <begin position="21"/>
        <end position="54"/>
    </location>
</feature>